<comment type="caution">
    <text evidence="1">The sequence shown here is derived from an EMBL/GenBank/DDBJ whole genome shotgun (WGS) entry which is preliminary data.</text>
</comment>
<evidence type="ECO:0000313" key="2">
    <source>
        <dbReference type="Proteomes" id="UP000639396"/>
    </source>
</evidence>
<gene>
    <name evidence="1" type="ORF">IDH45_04885</name>
</gene>
<reference evidence="1" key="1">
    <citation type="submission" date="2020-09" db="EMBL/GenBank/DDBJ databases">
        <title>A novel bacterium of genus Paenibacillus, isolated from South China Sea.</title>
        <authorList>
            <person name="Huang H."/>
            <person name="Mo K."/>
            <person name="Hu Y."/>
        </authorList>
    </citation>
    <scope>NUCLEOTIDE SEQUENCE</scope>
    <source>
        <strain evidence="1">IB182363</strain>
    </source>
</reference>
<proteinExistence type="predicted"/>
<dbReference type="SUPFAM" id="SSF81301">
    <property type="entry name" value="Nucleotidyltransferase"/>
    <property type="match status" value="1"/>
</dbReference>
<evidence type="ECO:0000313" key="1">
    <source>
        <dbReference type="EMBL" id="MBD2861324.1"/>
    </source>
</evidence>
<sequence length="217" mass="23647">MERLPSKTSLTFEPRLESVPSHVTAAIAVLGQKLAGCEGAWLVGGSCGALLQGVPLDASPRDLDVYADAGFAAELHGRLADLATDEQAYSETGMYGSLLSHYSIKGLQAELVGSLTVHKDDAEYTVQVEELLADYAWAGRISGVPVKFMPLAHELLFNVLRDRADRFEPIAGAMREQPEAHLPLLAVMLGRNRIGPAYSERIRKLLQLPADWEVRKP</sequence>
<dbReference type="EMBL" id="JACXJA010000005">
    <property type="protein sequence ID" value="MBD2861324.1"/>
    <property type="molecule type" value="Genomic_DNA"/>
</dbReference>
<accession>A0A927C5R0</accession>
<evidence type="ECO:0008006" key="3">
    <source>
        <dbReference type="Google" id="ProtNLM"/>
    </source>
</evidence>
<dbReference type="AlphaFoldDB" id="A0A927C5R0"/>
<keyword evidence="2" id="KW-1185">Reference proteome</keyword>
<dbReference type="InterPro" id="IPR043519">
    <property type="entry name" value="NT_sf"/>
</dbReference>
<organism evidence="1 2">
    <name type="scientific">Paenibacillus oceani</name>
    <dbReference type="NCBI Taxonomy" id="2772510"/>
    <lineage>
        <taxon>Bacteria</taxon>
        <taxon>Bacillati</taxon>
        <taxon>Bacillota</taxon>
        <taxon>Bacilli</taxon>
        <taxon>Bacillales</taxon>
        <taxon>Paenibacillaceae</taxon>
        <taxon>Paenibacillus</taxon>
    </lineage>
</organism>
<dbReference type="Proteomes" id="UP000639396">
    <property type="component" value="Unassembled WGS sequence"/>
</dbReference>
<dbReference type="Gene3D" id="3.30.460.40">
    <property type="match status" value="1"/>
</dbReference>
<dbReference type="RefSeq" id="WP_190925229.1">
    <property type="nucleotide sequence ID" value="NZ_JACXJA010000005.1"/>
</dbReference>
<protein>
    <recommendedName>
        <fullName evidence="3">Nucleotidyltransferase family protein</fullName>
    </recommendedName>
</protein>
<name>A0A927C5R0_9BACL</name>